<dbReference type="EMBL" id="JANBTX010000012">
    <property type="protein sequence ID" value="KAJ2690360.1"/>
    <property type="molecule type" value="Genomic_DNA"/>
</dbReference>
<dbReference type="AlphaFoldDB" id="A0A9W8GK30"/>
<dbReference type="SUPFAM" id="SSF53927">
    <property type="entry name" value="Cytidine deaminase-like"/>
    <property type="match status" value="1"/>
</dbReference>
<dbReference type="PROSITE" id="PS00903">
    <property type="entry name" value="CYT_DCMP_DEAMINASES_1"/>
    <property type="match status" value="1"/>
</dbReference>
<comment type="similarity">
    <text evidence="2">Belongs to the cytidine and deoxycytidylate deaminase family. ADAT2 subfamily.</text>
</comment>
<dbReference type="GO" id="GO:0005737">
    <property type="term" value="C:cytoplasm"/>
    <property type="evidence" value="ECO:0007669"/>
    <property type="project" value="TreeGrafter"/>
</dbReference>
<dbReference type="Pfam" id="PF00383">
    <property type="entry name" value="dCMP_cyt_deam_1"/>
    <property type="match status" value="1"/>
</dbReference>
<dbReference type="OrthoDB" id="1701769at2759"/>
<keyword evidence="12" id="KW-1185">Reference proteome</keyword>
<sequence length="189" mass="20814">MPIPGYDDGATLTDRQSFMSEALSMAEEALNTKEVPVGCIFVHDNKIVGRGRNETNATKNGTRHAELVAIDRMLASGFPLTSFPQTTLYVTVEPCVMCASALRQINIGLVVYGCHNDRFGGCGSVLPVNSDKDLDGEEYSCVSGVYRDEAILMLRRFYVNENDSAPQPKKKTDRRLKTGDLEKLESSLE</sequence>
<gene>
    <name evidence="11" type="primary">TAD2</name>
    <name evidence="11" type="ORF">IWW39_000759</name>
</gene>
<dbReference type="GO" id="GO:0052717">
    <property type="term" value="F:tRNA-specific adenosine-34 deaminase activity"/>
    <property type="evidence" value="ECO:0007669"/>
    <property type="project" value="UniProtKB-EC"/>
</dbReference>
<keyword evidence="4" id="KW-0819">tRNA processing</keyword>
<dbReference type="InterPro" id="IPR016193">
    <property type="entry name" value="Cytidine_deaminase-like"/>
</dbReference>
<evidence type="ECO:0000256" key="1">
    <source>
        <dbReference type="ARBA" id="ARBA00001947"/>
    </source>
</evidence>
<reference evidence="11" key="1">
    <citation type="submission" date="2022-07" db="EMBL/GenBank/DDBJ databases">
        <title>Phylogenomic reconstructions and comparative analyses of Kickxellomycotina fungi.</title>
        <authorList>
            <person name="Reynolds N.K."/>
            <person name="Stajich J.E."/>
            <person name="Barry K."/>
            <person name="Grigoriev I.V."/>
            <person name="Crous P."/>
            <person name="Smith M.E."/>
        </authorList>
    </citation>
    <scope>NUCLEOTIDE SEQUENCE</scope>
    <source>
        <strain evidence="11">CBS 109367</strain>
    </source>
</reference>
<keyword evidence="5" id="KW-0479">Metal-binding</keyword>
<dbReference type="Proteomes" id="UP001151516">
    <property type="component" value="Unassembled WGS sequence"/>
</dbReference>
<dbReference type="CDD" id="cd01285">
    <property type="entry name" value="nucleoside_deaminase"/>
    <property type="match status" value="1"/>
</dbReference>
<evidence type="ECO:0000256" key="3">
    <source>
        <dbReference type="ARBA" id="ARBA00012740"/>
    </source>
</evidence>
<feature type="compositionally biased region" description="Basic and acidic residues" evidence="9">
    <location>
        <begin position="175"/>
        <end position="189"/>
    </location>
</feature>
<evidence type="ECO:0000256" key="6">
    <source>
        <dbReference type="ARBA" id="ARBA00022801"/>
    </source>
</evidence>
<keyword evidence="7" id="KW-0862">Zinc</keyword>
<comment type="caution">
    <text evidence="11">The sequence shown here is derived from an EMBL/GenBank/DDBJ whole genome shotgun (WGS) entry which is preliminary data.</text>
</comment>
<evidence type="ECO:0000256" key="8">
    <source>
        <dbReference type="ARBA" id="ARBA00048045"/>
    </source>
</evidence>
<dbReference type="Gene3D" id="3.40.140.10">
    <property type="entry name" value="Cytidine Deaminase, domain 2"/>
    <property type="match status" value="1"/>
</dbReference>
<dbReference type="EC" id="3.5.4.33" evidence="3"/>
<evidence type="ECO:0000256" key="7">
    <source>
        <dbReference type="ARBA" id="ARBA00022833"/>
    </source>
</evidence>
<evidence type="ECO:0000256" key="5">
    <source>
        <dbReference type="ARBA" id="ARBA00022723"/>
    </source>
</evidence>
<evidence type="ECO:0000313" key="11">
    <source>
        <dbReference type="EMBL" id="KAJ2690360.1"/>
    </source>
</evidence>
<accession>A0A9W8GK30</accession>
<dbReference type="FunFam" id="3.40.140.10:FF:000039">
    <property type="entry name" value="tRNA-specific adenosine deaminase"/>
    <property type="match status" value="1"/>
</dbReference>
<dbReference type="GO" id="GO:0008270">
    <property type="term" value="F:zinc ion binding"/>
    <property type="evidence" value="ECO:0007669"/>
    <property type="project" value="InterPro"/>
</dbReference>
<dbReference type="PROSITE" id="PS51747">
    <property type="entry name" value="CYT_DCMP_DEAMINASES_2"/>
    <property type="match status" value="1"/>
</dbReference>
<evidence type="ECO:0000256" key="9">
    <source>
        <dbReference type="SAM" id="MobiDB-lite"/>
    </source>
</evidence>
<evidence type="ECO:0000256" key="4">
    <source>
        <dbReference type="ARBA" id="ARBA00022694"/>
    </source>
</evidence>
<dbReference type="GO" id="GO:0005634">
    <property type="term" value="C:nucleus"/>
    <property type="evidence" value="ECO:0007669"/>
    <property type="project" value="TreeGrafter"/>
</dbReference>
<comment type="cofactor">
    <cofactor evidence="1">
        <name>Zn(2+)</name>
        <dbReference type="ChEBI" id="CHEBI:29105"/>
    </cofactor>
</comment>
<dbReference type="GO" id="GO:0052718">
    <property type="term" value="C:tRNA-specific adenosine-34 deaminase complex"/>
    <property type="evidence" value="ECO:0007669"/>
    <property type="project" value="UniProtKB-ARBA"/>
</dbReference>
<dbReference type="PANTHER" id="PTHR11079:SF149">
    <property type="entry name" value="TRNA-SPECIFIC ADENOSINE DEAMINASE 2"/>
    <property type="match status" value="1"/>
</dbReference>
<evidence type="ECO:0000259" key="10">
    <source>
        <dbReference type="PROSITE" id="PS51747"/>
    </source>
</evidence>
<keyword evidence="6" id="KW-0378">Hydrolase</keyword>
<dbReference type="GO" id="GO:0002100">
    <property type="term" value="P:tRNA wobble adenosine to inosine editing"/>
    <property type="evidence" value="ECO:0007669"/>
    <property type="project" value="InterPro"/>
</dbReference>
<protein>
    <recommendedName>
        <fullName evidence="3">tRNA(adenine(34)) deaminase</fullName>
        <ecNumber evidence="3">3.5.4.33</ecNumber>
    </recommendedName>
</protein>
<dbReference type="InterPro" id="IPR016192">
    <property type="entry name" value="APOBEC/CMP_deaminase_Zn-bd"/>
</dbReference>
<feature type="region of interest" description="Disordered" evidence="9">
    <location>
        <begin position="163"/>
        <end position="189"/>
    </location>
</feature>
<proteinExistence type="inferred from homology"/>
<feature type="domain" description="CMP/dCMP-type deaminase" evidence="10">
    <location>
        <begin position="13"/>
        <end position="133"/>
    </location>
</feature>
<organism evidence="11 12">
    <name type="scientific">Coemansia spiralis</name>
    <dbReference type="NCBI Taxonomy" id="417178"/>
    <lineage>
        <taxon>Eukaryota</taxon>
        <taxon>Fungi</taxon>
        <taxon>Fungi incertae sedis</taxon>
        <taxon>Zoopagomycota</taxon>
        <taxon>Kickxellomycotina</taxon>
        <taxon>Kickxellomycetes</taxon>
        <taxon>Kickxellales</taxon>
        <taxon>Kickxellaceae</taxon>
        <taxon>Coemansia</taxon>
    </lineage>
</organism>
<evidence type="ECO:0000256" key="2">
    <source>
        <dbReference type="ARBA" id="ARBA00010669"/>
    </source>
</evidence>
<evidence type="ECO:0000313" key="12">
    <source>
        <dbReference type="Proteomes" id="UP001151516"/>
    </source>
</evidence>
<dbReference type="PANTHER" id="PTHR11079">
    <property type="entry name" value="CYTOSINE DEAMINASE FAMILY MEMBER"/>
    <property type="match status" value="1"/>
</dbReference>
<dbReference type="InterPro" id="IPR002125">
    <property type="entry name" value="CMP_dCMP_dom"/>
</dbReference>
<name>A0A9W8GK30_9FUNG</name>
<comment type="catalytic activity">
    <reaction evidence="8">
        <text>adenosine(34) in tRNA + H2O + H(+) = inosine(34) in tRNA + NH4(+)</text>
        <dbReference type="Rhea" id="RHEA:43168"/>
        <dbReference type="Rhea" id="RHEA-COMP:10373"/>
        <dbReference type="Rhea" id="RHEA-COMP:10374"/>
        <dbReference type="ChEBI" id="CHEBI:15377"/>
        <dbReference type="ChEBI" id="CHEBI:15378"/>
        <dbReference type="ChEBI" id="CHEBI:28938"/>
        <dbReference type="ChEBI" id="CHEBI:74411"/>
        <dbReference type="ChEBI" id="CHEBI:82852"/>
        <dbReference type="EC" id="3.5.4.33"/>
    </reaction>
</comment>